<keyword evidence="5" id="KW-1133">Transmembrane helix</keyword>
<sequence length="132" mass="14066">MLVSNCSFGGCDSGIRVMITVIVVSTISAMVDVLTRAVVVEMVALMMVMAISVMAVMTVMINGVMVMAQVIVLVFVVQKTGVSVEDFVSYVNKWCEVGASLVGGCCRTTPNTIRAIYRTLSKNRSATASLES</sequence>
<protein>
    <submittedName>
        <fullName evidence="7">Selenocysteine methyltransferase</fullName>
    </submittedName>
</protein>
<evidence type="ECO:0000256" key="4">
    <source>
        <dbReference type="ARBA" id="ARBA00022833"/>
    </source>
</evidence>
<feature type="transmembrane region" description="Helical" evidence="5">
    <location>
        <begin position="47"/>
        <end position="77"/>
    </location>
</feature>
<accession>A0A438KHK8</accession>
<dbReference type="PANTHER" id="PTHR46015:SF1">
    <property type="entry name" value="HOMOCYSTEINE S-METHYLTRANSFERASE-LIKE ISOFORM 1"/>
    <property type="match status" value="1"/>
</dbReference>
<keyword evidence="5" id="KW-0472">Membrane</keyword>
<gene>
    <name evidence="7" type="primary">SMTA_0</name>
    <name evidence="7" type="ORF">CK203_002587</name>
</gene>
<dbReference type="GO" id="GO:0046872">
    <property type="term" value="F:metal ion binding"/>
    <property type="evidence" value="ECO:0007669"/>
    <property type="project" value="UniProtKB-KW"/>
</dbReference>
<feature type="transmembrane region" description="Helical" evidence="5">
    <location>
        <begin position="15"/>
        <end position="35"/>
    </location>
</feature>
<dbReference type="InterPro" id="IPR051486">
    <property type="entry name" value="Hcy_S-methyltransferase"/>
</dbReference>
<evidence type="ECO:0000256" key="5">
    <source>
        <dbReference type="SAM" id="Phobius"/>
    </source>
</evidence>
<dbReference type="InterPro" id="IPR036589">
    <property type="entry name" value="HCY_dom_sf"/>
</dbReference>
<keyword evidence="4" id="KW-0862">Zinc</keyword>
<dbReference type="GO" id="GO:0032259">
    <property type="term" value="P:methylation"/>
    <property type="evidence" value="ECO:0007669"/>
    <property type="project" value="UniProtKB-KW"/>
</dbReference>
<feature type="domain" description="Hcy-binding" evidence="6">
    <location>
        <begin position="81"/>
        <end position="119"/>
    </location>
</feature>
<name>A0A438KHK8_VITVI</name>
<reference evidence="7 8" key="1">
    <citation type="journal article" date="2018" name="PLoS Genet.">
        <title>Population sequencing reveals clonal diversity and ancestral inbreeding in the grapevine cultivar Chardonnay.</title>
        <authorList>
            <person name="Roach M.J."/>
            <person name="Johnson D.L."/>
            <person name="Bohlmann J."/>
            <person name="van Vuuren H.J."/>
            <person name="Jones S.J."/>
            <person name="Pretorius I.S."/>
            <person name="Schmidt S.A."/>
            <person name="Borneman A.R."/>
        </authorList>
    </citation>
    <scope>NUCLEOTIDE SEQUENCE [LARGE SCALE GENOMIC DNA]</scope>
    <source>
        <strain evidence="8">cv. Chardonnay</strain>
        <tissue evidence="7">Leaf</tissue>
    </source>
</reference>
<proteinExistence type="predicted"/>
<keyword evidence="5" id="KW-0812">Transmembrane</keyword>
<keyword evidence="2 7" id="KW-0808">Transferase</keyword>
<dbReference type="Pfam" id="PF02574">
    <property type="entry name" value="S-methyl_trans"/>
    <property type="match status" value="1"/>
</dbReference>
<dbReference type="EMBL" id="QGNW01000006">
    <property type="protein sequence ID" value="RVX20705.1"/>
    <property type="molecule type" value="Genomic_DNA"/>
</dbReference>
<dbReference type="Proteomes" id="UP000288805">
    <property type="component" value="Unassembled WGS sequence"/>
</dbReference>
<evidence type="ECO:0000313" key="8">
    <source>
        <dbReference type="Proteomes" id="UP000288805"/>
    </source>
</evidence>
<dbReference type="AlphaFoldDB" id="A0A438KHK8"/>
<dbReference type="GO" id="GO:0008168">
    <property type="term" value="F:methyltransferase activity"/>
    <property type="evidence" value="ECO:0007669"/>
    <property type="project" value="UniProtKB-KW"/>
</dbReference>
<organism evidence="7 8">
    <name type="scientific">Vitis vinifera</name>
    <name type="common">Grape</name>
    <dbReference type="NCBI Taxonomy" id="29760"/>
    <lineage>
        <taxon>Eukaryota</taxon>
        <taxon>Viridiplantae</taxon>
        <taxon>Streptophyta</taxon>
        <taxon>Embryophyta</taxon>
        <taxon>Tracheophyta</taxon>
        <taxon>Spermatophyta</taxon>
        <taxon>Magnoliopsida</taxon>
        <taxon>eudicotyledons</taxon>
        <taxon>Gunneridae</taxon>
        <taxon>Pentapetalae</taxon>
        <taxon>rosids</taxon>
        <taxon>Vitales</taxon>
        <taxon>Vitaceae</taxon>
        <taxon>Viteae</taxon>
        <taxon>Vitis</taxon>
    </lineage>
</organism>
<dbReference type="SUPFAM" id="SSF82282">
    <property type="entry name" value="Homocysteine S-methyltransferase"/>
    <property type="match status" value="1"/>
</dbReference>
<evidence type="ECO:0000313" key="7">
    <source>
        <dbReference type="EMBL" id="RVX20705.1"/>
    </source>
</evidence>
<evidence type="ECO:0000259" key="6">
    <source>
        <dbReference type="Pfam" id="PF02574"/>
    </source>
</evidence>
<evidence type="ECO:0000256" key="3">
    <source>
        <dbReference type="ARBA" id="ARBA00022723"/>
    </source>
</evidence>
<comment type="caution">
    <text evidence="7">The sequence shown here is derived from an EMBL/GenBank/DDBJ whole genome shotgun (WGS) entry which is preliminary data.</text>
</comment>
<dbReference type="InterPro" id="IPR003726">
    <property type="entry name" value="HCY_dom"/>
</dbReference>
<keyword evidence="1 7" id="KW-0489">Methyltransferase</keyword>
<keyword evidence="3" id="KW-0479">Metal-binding</keyword>
<dbReference type="Gene3D" id="3.20.20.330">
    <property type="entry name" value="Homocysteine-binding-like domain"/>
    <property type="match status" value="1"/>
</dbReference>
<evidence type="ECO:0000256" key="2">
    <source>
        <dbReference type="ARBA" id="ARBA00022679"/>
    </source>
</evidence>
<dbReference type="PANTHER" id="PTHR46015">
    <property type="entry name" value="ZGC:172121"/>
    <property type="match status" value="1"/>
</dbReference>
<evidence type="ECO:0000256" key="1">
    <source>
        <dbReference type="ARBA" id="ARBA00022603"/>
    </source>
</evidence>